<dbReference type="Proteomes" id="UP001595834">
    <property type="component" value="Unassembled WGS sequence"/>
</dbReference>
<evidence type="ECO:0000313" key="1">
    <source>
        <dbReference type="EMBL" id="MFC4957083.1"/>
    </source>
</evidence>
<evidence type="ECO:0008006" key="3">
    <source>
        <dbReference type="Google" id="ProtNLM"/>
    </source>
</evidence>
<name>A0ABV9UKK3_9ACTN</name>
<evidence type="ECO:0000313" key="2">
    <source>
        <dbReference type="Proteomes" id="UP001595834"/>
    </source>
</evidence>
<dbReference type="EMBL" id="JBHSIZ010000014">
    <property type="protein sequence ID" value="MFC4957083.1"/>
    <property type="molecule type" value="Genomic_DNA"/>
</dbReference>
<gene>
    <name evidence="1" type="ORF">ACFPFX_12355</name>
</gene>
<organism evidence="1 2">
    <name type="scientific">Streptomyces mauvecolor</name>
    <dbReference type="NCBI Taxonomy" id="58345"/>
    <lineage>
        <taxon>Bacteria</taxon>
        <taxon>Bacillati</taxon>
        <taxon>Actinomycetota</taxon>
        <taxon>Actinomycetes</taxon>
        <taxon>Kitasatosporales</taxon>
        <taxon>Streptomycetaceae</taxon>
        <taxon>Streptomyces</taxon>
    </lineage>
</organism>
<reference evidence="2" key="1">
    <citation type="journal article" date="2019" name="Int. J. Syst. Evol. Microbiol.">
        <title>The Global Catalogue of Microorganisms (GCM) 10K type strain sequencing project: providing services to taxonomists for standard genome sequencing and annotation.</title>
        <authorList>
            <consortium name="The Broad Institute Genomics Platform"/>
            <consortium name="The Broad Institute Genome Sequencing Center for Infectious Disease"/>
            <person name="Wu L."/>
            <person name="Ma J."/>
        </authorList>
    </citation>
    <scope>NUCLEOTIDE SEQUENCE [LARGE SCALE GENOMIC DNA]</scope>
    <source>
        <strain evidence="2">CCM 7224</strain>
    </source>
</reference>
<sequence>MKNYKLVWREPSGRVWSSAVSYSPAAAEDREKELKAEGAAVRMVEVPLGRPVPETVLEEMQAGAAPAAA</sequence>
<dbReference type="RefSeq" id="WP_344380968.1">
    <property type="nucleotide sequence ID" value="NZ_BAAASQ010000081.1"/>
</dbReference>
<proteinExistence type="predicted"/>
<protein>
    <recommendedName>
        <fullName evidence="3">DUF1508 domain-containing protein</fullName>
    </recommendedName>
</protein>
<accession>A0ABV9UKK3</accession>
<keyword evidence="2" id="KW-1185">Reference proteome</keyword>
<comment type="caution">
    <text evidence="1">The sequence shown here is derived from an EMBL/GenBank/DDBJ whole genome shotgun (WGS) entry which is preliminary data.</text>
</comment>